<dbReference type="GO" id="GO:0006310">
    <property type="term" value="P:DNA recombination"/>
    <property type="evidence" value="ECO:0007669"/>
    <property type="project" value="UniProtKB-KW"/>
</dbReference>
<dbReference type="GO" id="GO:0006281">
    <property type="term" value="P:DNA repair"/>
    <property type="evidence" value="ECO:0007669"/>
    <property type="project" value="UniProtKB-KW"/>
</dbReference>
<dbReference type="Gene3D" id="3.30.470.30">
    <property type="entry name" value="DNA ligase/mRNA capping enzyme"/>
    <property type="match status" value="1"/>
</dbReference>
<dbReference type="PANTHER" id="PTHR45674">
    <property type="entry name" value="DNA LIGASE 1/3 FAMILY MEMBER"/>
    <property type="match status" value="1"/>
</dbReference>
<dbReference type="AlphaFoldDB" id="A0AAD8YH98"/>
<feature type="compositionally biased region" description="Acidic residues" evidence="16">
    <location>
        <begin position="177"/>
        <end position="189"/>
    </location>
</feature>
<accession>A0AAD8YH98</accession>
<dbReference type="Proteomes" id="UP001224775">
    <property type="component" value="Unassembled WGS sequence"/>
</dbReference>
<feature type="compositionally biased region" description="Acidic residues" evidence="16">
    <location>
        <begin position="200"/>
        <end position="211"/>
    </location>
</feature>
<evidence type="ECO:0000256" key="12">
    <source>
        <dbReference type="ARBA" id="ARBA00023306"/>
    </source>
</evidence>
<dbReference type="GO" id="GO:0005524">
    <property type="term" value="F:ATP binding"/>
    <property type="evidence" value="ECO:0007669"/>
    <property type="project" value="UniProtKB-KW"/>
</dbReference>
<keyword evidence="4" id="KW-0132">Cell division</keyword>
<dbReference type="FunFam" id="3.30.470.30:FF:000002">
    <property type="entry name" value="DNA ligase"/>
    <property type="match status" value="1"/>
</dbReference>
<evidence type="ECO:0000256" key="6">
    <source>
        <dbReference type="ARBA" id="ARBA00022741"/>
    </source>
</evidence>
<dbReference type="SUPFAM" id="SSF56091">
    <property type="entry name" value="DNA ligase/mRNA capping enzyme, catalytic domain"/>
    <property type="match status" value="1"/>
</dbReference>
<feature type="compositionally biased region" description="Polar residues" evidence="16">
    <location>
        <begin position="1"/>
        <end position="19"/>
    </location>
</feature>
<dbReference type="InterPro" id="IPR050191">
    <property type="entry name" value="ATP-dep_DNA_ligase"/>
</dbReference>
<feature type="domain" description="ATP-dependent DNA ligase family profile" evidence="17">
    <location>
        <begin position="733"/>
        <end position="872"/>
    </location>
</feature>
<dbReference type="GO" id="GO:0071897">
    <property type="term" value="P:DNA biosynthetic process"/>
    <property type="evidence" value="ECO:0007669"/>
    <property type="project" value="InterPro"/>
</dbReference>
<evidence type="ECO:0000256" key="8">
    <source>
        <dbReference type="ARBA" id="ARBA00022840"/>
    </source>
</evidence>
<evidence type="ECO:0000256" key="2">
    <source>
        <dbReference type="ARBA" id="ARBA00007572"/>
    </source>
</evidence>
<feature type="compositionally biased region" description="Basic and acidic residues" evidence="16">
    <location>
        <begin position="84"/>
        <end position="101"/>
    </location>
</feature>
<dbReference type="Gene3D" id="2.40.50.140">
    <property type="entry name" value="Nucleic acid-binding proteins"/>
    <property type="match status" value="1"/>
</dbReference>
<keyword evidence="12" id="KW-0131">Cell cycle</keyword>
<keyword evidence="7 14" id="KW-0227">DNA damage</keyword>
<feature type="compositionally biased region" description="Acidic residues" evidence="16">
    <location>
        <begin position="134"/>
        <end position="147"/>
    </location>
</feature>
<feature type="region of interest" description="Disordered" evidence="16">
    <location>
        <begin position="359"/>
        <end position="382"/>
    </location>
</feature>
<dbReference type="GO" id="GO:0006273">
    <property type="term" value="P:lagging strand elongation"/>
    <property type="evidence" value="ECO:0007669"/>
    <property type="project" value="TreeGrafter"/>
</dbReference>
<evidence type="ECO:0000313" key="18">
    <source>
        <dbReference type="EMBL" id="KAK1746087.1"/>
    </source>
</evidence>
<feature type="compositionally biased region" description="Basic and acidic residues" evidence="16">
    <location>
        <begin position="62"/>
        <end position="72"/>
    </location>
</feature>
<evidence type="ECO:0000256" key="14">
    <source>
        <dbReference type="RuleBase" id="RU000617"/>
    </source>
</evidence>
<dbReference type="SUPFAM" id="SSF117018">
    <property type="entry name" value="ATP-dependent DNA ligase DNA-binding domain"/>
    <property type="match status" value="1"/>
</dbReference>
<evidence type="ECO:0000256" key="9">
    <source>
        <dbReference type="ARBA" id="ARBA00023172"/>
    </source>
</evidence>
<dbReference type="FunFam" id="2.40.50.140:FF:000062">
    <property type="entry name" value="DNA ligase"/>
    <property type="match status" value="1"/>
</dbReference>
<evidence type="ECO:0000259" key="17">
    <source>
        <dbReference type="PROSITE" id="PS50160"/>
    </source>
</evidence>
<dbReference type="InterPro" id="IPR012309">
    <property type="entry name" value="DNA_ligase_ATP-dep_C"/>
</dbReference>
<evidence type="ECO:0000256" key="11">
    <source>
        <dbReference type="ARBA" id="ARBA00023242"/>
    </source>
</evidence>
<dbReference type="SUPFAM" id="SSF50249">
    <property type="entry name" value="Nucleic acid-binding proteins"/>
    <property type="match status" value="1"/>
</dbReference>
<dbReference type="InterPro" id="IPR012308">
    <property type="entry name" value="DNA_ligase_ATP-dep_N"/>
</dbReference>
<evidence type="ECO:0000313" key="19">
    <source>
        <dbReference type="Proteomes" id="UP001224775"/>
    </source>
</evidence>
<dbReference type="Gene3D" id="1.10.3260.10">
    <property type="entry name" value="DNA ligase, ATP-dependent, N-terminal domain"/>
    <property type="match status" value="1"/>
</dbReference>
<evidence type="ECO:0000256" key="7">
    <source>
        <dbReference type="ARBA" id="ARBA00022763"/>
    </source>
</evidence>
<dbReference type="InterPro" id="IPR016059">
    <property type="entry name" value="DNA_ligase_ATP-dep_CS"/>
</dbReference>
<keyword evidence="9 14" id="KW-0233">DNA recombination</keyword>
<dbReference type="CDD" id="cd07969">
    <property type="entry name" value="OBF_DNA_ligase_I"/>
    <property type="match status" value="1"/>
</dbReference>
<comment type="caution">
    <text evidence="18">The sequence shown here is derived from an EMBL/GenBank/DDBJ whole genome shotgun (WGS) entry which is preliminary data.</text>
</comment>
<comment type="similarity">
    <text evidence="2 15">Belongs to the ATP-dependent DNA ligase family.</text>
</comment>
<dbReference type="Gene3D" id="3.30.1490.70">
    <property type="match status" value="1"/>
</dbReference>
<dbReference type="InterPro" id="IPR000977">
    <property type="entry name" value="DNA_ligase_ATP-dep"/>
</dbReference>
<feature type="compositionally biased region" description="Acidic residues" evidence="16">
    <location>
        <begin position="361"/>
        <end position="375"/>
    </location>
</feature>
<dbReference type="GO" id="GO:0003677">
    <property type="term" value="F:DNA binding"/>
    <property type="evidence" value="ECO:0007669"/>
    <property type="project" value="InterPro"/>
</dbReference>
<dbReference type="GO" id="GO:0051301">
    <property type="term" value="P:cell division"/>
    <property type="evidence" value="ECO:0007669"/>
    <property type="project" value="UniProtKB-KW"/>
</dbReference>
<dbReference type="PROSITE" id="PS00333">
    <property type="entry name" value="DNA_LIGASE_A2"/>
    <property type="match status" value="1"/>
</dbReference>
<evidence type="ECO:0000256" key="15">
    <source>
        <dbReference type="RuleBase" id="RU004196"/>
    </source>
</evidence>
<organism evidence="18 19">
    <name type="scientific">Skeletonema marinoi</name>
    <dbReference type="NCBI Taxonomy" id="267567"/>
    <lineage>
        <taxon>Eukaryota</taxon>
        <taxon>Sar</taxon>
        <taxon>Stramenopiles</taxon>
        <taxon>Ochrophyta</taxon>
        <taxon>Bacillariophyta</taxon>
        <taxon>Coscinodiscophyceae</taxon>
        <taxon>Thalassiosirophycidae</taxon>
        <taxon>Thalassiosirales</taxon>
        <taxon>Skeletonemataceae</taxon>
        <taxon>Skeletonema</taxon>
        <taxon>Skeletonema marinoi-dohrnii complex</taxon>
    </lineage>
</organism>
<dbReference type="CDD" id="cd07900">
    <property type="entry name" value="Adenylation_DNA_ligase_I_Euk"/>
    <property type="match status" value="1"/>
</dbReference>
<evidence type="ECO:0000256" key="4">
    <source>
        <dbReference type="ARBA" id="ARBA00022618"/>
    </source>
</evidence>
<protein>
    <recommendedName>
        <fullName evidence="14">DNA ligase</fullName>
        <ecNumber evidence="14">6.5.1.1</ecNumber>
    </recommendedName>
</protein>
<keyword evidence="3 14" id="KW-0436">Ligase</keyword>
<comment type="catalytic activity">
    <reaction evidence="13 14">
        <text>ATP + (deoxyribonucleotide)n-3'-hydroxyl + 5'-phospho-(deoxyribonucleotide)m = (deoxyribonucleotide)n+m + AMP + diphosphate.</text>
        <dbReference type="EC" id="6.5.1.1"/>
    </reaction>
</comment>
<name>A0AAD8YH98_9STRA</name>
<dbReference type="InterPro" id="IPR012340">
    <property type="entry name" value="NA-bd_OB-fold"/>
</dbReference>
<evidence type="ECO:0000256" key="16">
    <source>
        <dbReference type="SAM" id="MobiDB-lite"/>
    </source>
</evidence>
<evidence type="ECO:0000256" key="3">
    <source>
        <dbReference type="ARBA" id="ARBA00022598"/>
    </source>
</evidence>
<dbReference type="PROSITE" id="PS00697">
    <property type="entry name" value="DNA_LIGASE_A1"/>
    <property type="match status" value="1"/>
</dbReference>
<feature type="region of interest" description="Disordered" evidence="16">
    <location>
        <begin position="1"/>
        <end position="276"/>
    </location>
</feature>
<keyword evidence="10 14" id="KW-0234">DNA repair</keyword>
<keyword evidence="6 14" id="KW-0547">Nucleotide-binding</keyword>
<keyword evidence="8 14" id="KW-0067">ATP-binding</keyword>
<keyword evidence="11" id="KW-0539">Nucleus</keyword>
<feature type="compositionally biased region" description="Low complexity" evidence="16">
    <location>
        <begin position="255"/>
        <end position="272"/>
    </location>
</feature>
<dbReference type="GO" id="GO:0005739">
    <property type="term" value="C:mitochondrion"/>
    <property type="evidence" value="ECO:0007669"/>
    <property type="project" value="TreeGrafter"/>
</dbReference>
<dbReference type="Pfam" id="PF04679">
    <property type="entry name" value="DNA_ligase_A_C"/>
    <property type="match status" value="1"/>
</dbReference>
<dbReference type="PROSITE" id="PS50160">
    <property type="entry name" value="DNA_LIGASE_A3"/>
    <property type="match status" value="1"/>
</dbReference>
<dbReference type="EMBL" id="JATAAI010000004">
    <property type="protein sequence ID" value="KAK1746087.1"/>
    <property type="molecule type" value="Genomic_DNA"/>
</dbReference>
<feature type="compositionally biased region" description="Basic residues" evidence="16">
    <location>
        <begin position="159"/>
        <end position="172"/>
    </location>
</feature>
<feature type="compositionally biased region" description="Low complexity" evidence="16">
    <location>
        <begin position="102"/>
        <end position="116"/>
    </location>
</feature>
<dbReference type="PANTHER" id="PTHR45674:SF4">
    <property type="entry name" value="DNA LIGASE 1"/>
    <property type="match status" value="1"/>
</dbReference>
<dbReference type="GO" id="GO:0003910">
    <property type="term" value="F:DNA ligase (ATP) activity"/>
    <property type="evidence" value="ECO:0007669"/>
    <property type="project" value="UniProtKB-EC"/>
</dbReference>
<dbReference type="EC" id="6.5.1.1" evidence="14"/>
<reference evidence="18" key="1">
    <citation type="submission" date="2023-06" db="EMBL/GenBank/DDBJ databases">
        <title>Survivors Of The Sea: Transcriptome response of Skeletonema marinoi to long-term dormancy.</title>
        <authorList>
            <person name="Pinder M.I.M."/>
            <person name="Kourtchenko O."/>
            <person name="Robertson E.K."/>
            <person name="Larsson T."/>
            <person name="Maumus F."/>
            <person name="Osuna-Cruz C.M."/>
            <person name="Vancaester E."/>
            <person name="Stenow R."/>
            <person name="Vandepoele K."/>
            <person name="Ploug H."/>
            <person name="Bruchert V."/>
            <person name="Godhe A."/>
            <person name="Topel M."/>
        </authorList>
    </citation>
    <scope>NUCLEOTIDE SEQUENCE</scope>
    <source>
        <strain evidence="18">R05AC</strain>
    </source>
</reference>
<dbReference type="GO" id="GO:0005634">
    <property type="term" value="C:nucleus"/>
    <property type="evidence" value="ECO:0007669"/>
    <property type="project" value="UniProtKB-SubCell"/>
</dbReference>
<comment type="subcellular location">
    <subcellularLocation>
        <location evidence="1">Nucleus</location>
    </subcellularLocation>
</comment>
<evidence type="ECO:0000256" key="13">
    <source>
        <dbReference type="ARBA" id="ARBA00034003"/>
    </source>
</evidence>
<keyword evidence="5" id="KW-0235">DNA replication</keyword>
<evidence type="ECO:0000256" key="1">
    <source>
        <dbReference type="ARBA" id="ARBA00004123"/>
    </source>
</evidence>
<dbReference type="Pfam" id="PF01068">
    <property type="entry name" value="DNA_ligase_A_M"/>
    <property type="match status" value="1"/>
</dbReference>
<feature type="compositionally biased region" description="Acidic residues" evidence="16">
    <location>
        <begin position="218"/>
        <end position="235"/>
    </location>
</feature>
<dbReference type="InterPro" id="IPR012310">
    <property type="entry name" value="DNA_ligase_ATP-dep_cent"/>
</dbReference>
<dbReference type="InterPro" id="IPR036599">
    <property type="entry name" value="DNA_ligase_N_sf"/>
</dbReference>
<evidence type="ECO:0000256" key="10">
    <source>
        <dbReference type="ARBA" id="ARBA00023204"/>
    </source>
</evidence>
<dbReference type="NCBIfam" id="TIGR00574">
    <property type="entry name" value="dnl1"/>
    <property type="match status" value="1"/>
</dbReference>
<sequence length="1005" mass="109975">MAKTKPSSTPPRGQKSLTSFFGAPRSSKTGEVIATKKKVQSGIQSSFRRQVAHQEDDDTDEVSSKKESKEEESVIATSAASAMKENEDNGTKITTCEKNDIDAAVVTNNNSASNDNGKLKSTTKHNNNNALNSNDDDDLMDTDDEEEGAKKEAVQNNDKKRKVAQKMMASKKRILEDSDSDDDNNDDDDNVKAAAKGGEQLDDDDDDDDETVSVPSENDSDEDDEDDVIMEEEEDDKPKKKQATTSKTTSKKQKTLTGSKSTTTTSSTGTKSEAAAKGMKSNAALLKILTQDTTNTWTKATITTTTTKTTKKNGAASASTSTTPYSAMCDTFSAIEEISSRLEIQEKLTELFRLVLLQEGGGEEQQSDDDDDDDNDDKKKSNTTKSDLYTLLYLASNSVAPQHDNVELGVGDSILIKAIGEASGTNPQMIKKKYDTDGDLGTVAQTSKGKQTTLMFGKMSGPKRLNCVDVLTVFREIANVSGSQSQKWKVDKIKSLLVRAKGVEPKYIIRGLQGKLRIGLAQTTVLASLAHAVVLTRPKGVVLLGEDGLKEIRDLDGKEGAYPDFARKMCTKNLPLDVKLETAVAIIKKAYSEVPSFDSLLDALLSVPLQEVHKACTLKPGIPVEPMLAKPTKSVLEVLKRLNGLRFTCEYKYDGERAQVHMTPEGGLKVFSRSLLNTSEKFPEVPLYVQESCKDTNVTSFVLDTEVVAFNRETKQFVPFQVLSTRKRTEENAESAKVQVIVQAFDLMYLNGESLLDRPLAERRELLHKNFAPVDGKFQFATALDHTENGDTALIEEFLENAVKGQCEGLMVKTLDVNAAYEPSRRSLNWLKLKKDYLEGLGDSVDLVPIGAYHGKGKRTGVYGAYLLACYDEDSEEFQSVCKIGTGFSDENLKELAASLNKSTIPEKSSQYNVSDSLACDVWFDAVQVWEVKAADLSKSSTHKGAIDKTGEAGRGIGLRFPRFERIRPDKKPEDATTSDQILDMYYAQDSIVGGDGGGMSMDGI</sequence>
<evidence type="ECO:0000256" key="5">
    <source>
        <dbReference type="ARBA" id="ARBA00022705"/>
    </source>
</evidence>
<dbReference type="Pfam" id="PF04675">
    <property type="entry name" value="DNA_ligase_A_N"/>
    <property type="match status" value="1"/>
</dbReference>
<keyword evidence="19" id="KW-1185">Reference proteome</keyword>
<proteinExistence type="inferred from homology"/>
<gene>
    <name evidence="18" type="ORF">QTG54_002694</name>
</gene>